<dbReference type="Proteomes" id="UP001519342">
    <property type="component" value="Unassembled WGS sequence"/>
</dbReference>
<accession>A0ABS4GA63</accession>
<keyword evidence="1" id="KW-1133">Transmembrane helix</keyword>
<gene>
    <name evidence="2" type="ORF">J2Z76_000431</name>
</gene>
<keyword evidence="3" id="KW-1185">Reference proteome</keyword>
<organism evidence="2 3">
    <name type="scientific">Sedimentibacter acidaminivorans</name>
    <dbReference type="NCBI Taxonomy" id="913099"/>
    <lineage>
        <taxon>Bacteria</taxon>
        <taxon>Bacillati</taxon>
        <taxon>Bacillota</taxon>
        <taxon>Tissierellia</taxon>
        <taxon>Sedimentibacter</taxon>
    </lineage>
</organism>
<keyword evidence="1" id="KW-0812">Transmembrane</keyword>
<proteinExistence type="predicted"/>
<name>A0ABS4GA63_9FIRM</name>
<reference evidence="2 3" key="1">
    <citation type="submission" date="2021-03" db="EMBL/GenBank/DDBJ databases">
        <title>Genomic Encyclopedia of Type Strains, Phase IV (KMG-IV): sequencing the most valuable type-strain genomes for metagenomic binning, comparative biology and taxonomic classification.</title>
        <authorList>
            <person name="Goeker M."/>
        </authorList>
    </citation>
    <scope>NUCLEOTIDE SEQUENCE [LARGE SCALE GENOMIC DNA]</scope>
    <source>
        <strain evidence="2 3">DSM 24004</strain>
    </source>
</reference>
<feature type="transmembrane region" description="Helical" evidence="1">
    <location>
        <begin position="6"/>
        <end position="25"/>
    </location>
</feature>
<sequence>MSIELTLIISIISVLFAIYAGANNLKRNNTTDIKKDAYETATINVKLDTIGKGIEDIKVEQRSTNKDVTDLRDRVLVVEESTKSAHHRIDEIKGKDDK</sequence>
<comment type="caution">
    <text evidence="2">The sequence shown here is derived from an EMBL/GenBank/DDBJ whole genome shotgun (WGS) entry which is preliminary data.</text>
</comment>
<dbReference type="EMBL" id="JAGGKS010000001">
    <property type="protein sequence ID" value="MBP1924578.1"/>
    <property type="molecule type" value="Genomic_DNA"/>
</dbReference>
<dbReference type="RefSeq" id="WP_209510328.1">
    <property type="nucleotide sequence ID" value="NZ_JAGGKS010000001.1"/>
</dbReference>
<evidence type="ECO:0000313" key="3">
    <source>
        <dbReference type="Proteomes" id="UP001519342"/>
    </source>
</evidence>
<evidence type="ECO:0000313" key="2">
    <source>
        <dbReference type="EMBL" id="MBP1924578.1"/>
    </source>
</evidence>
<evidence type="ECO:0000256" key="1">
    <source>
        <dbReference type="SAM" id="Phobius"/>
    </source>
</evidence>
<protein>
    <submittedName>
        <fullName evidence="2">Peptidoglycan hydrolase CwlO-like protein</fullName>
    </submittedName>
</protein>
<keyword evidence="1" id="KW-0472">Membrane</keyword>